<reference evidence="10 11" key="1">
    <citation type="journal article" date="2019" name="Nat. Ecol. Evol.">
        <title>Megaphylogeny resolves global patterns of mushroom evolution.</title>
        <authorList>
            <person name="Varga T."/>
            <person name="Krizsan K."/>
            <person name="Foldi C."/>
            <person name="Dima B."/>
            <person name="Sanchez-Garcia M."/>
            <person name="Sanchez-Ramirez S."/>
            <person name="Szollosi G.J."/>
            <person name="Szarkandi J.G."/>
            <person name="Papp V."/>
            <person name="Albert L."/>
            <person name="Andreopoulos W."/>
            <person name="Angelini C."/>
            <person name="Antonin V."/>
            <person name="Barry K.W."/>
            <person name="Bougher N.L."/>
            <person name="Buchanan P."/>
            <person name="Buyck B."/>
            <person name="Bense V."/>
            <person name="Catcheside P."/>
            <person name="Chovatia M."/>
            <person name="Cooper J."/>
            <person name="Damon W."/>
            <person name="Desjardin D."/>
            <person name="Finy P."/>
            <person name="Geml J."/>
            <person name="Haridas S."/>
            <person name="Hughes K."/>
            <person name="Justo A."/>
            <person name="Karasinski D."/>
            <person name="Kautmanova I."/>
            <person name="Kiss B."/>
            <person name="Kocsube S."/>
            <person name="Kotiranta H."/>
            <person name="LaButti K.M."/>
            <person name="Lechner B.E."/>
            <person name="Liimatainen K."/>
            <person name="Lipzen A."/>
            <person name="Lukacs Z."/>
            <person name="Mihaltcheva S."/>
            <person name="Morgado L.N."/>
            <person name="Niskanen T."/>
            <person name="Noordeloos M.E."/>
            <person name="Ohm R.A."/>
            <person name="Ortiz-Santana B."/>
            <person name="Ovrebo C."/>
            <person name="Racz N."/>
            <person name="Riley R."/>
            <person name="Savchenko A."/>
            <person name="Shiryaev A."/>
            <person name="Soop K."/>
            <person name="Spirin V."/>
            <person name="Szebenyi C."/>
            <person name="Tomsovsky M."/>
            <person name="Tulloss R.E."/>
            <person name="Uehling J."/>
            <person name="Grigoriev I.V."/>
            <person name="Vagvolgyi C."/>
            <person name="Papp T."/>
            <person name="Martin F.M."/>
            <person name="Miettinen O."/>
            <person name="Hibbett D.S."/>
            <person name="Nagy L.G."/>
        </authorList>
    </citation>
    <scope>NUCLEOTIDE SEQUENCE [LARGE SCALE GENOMIC DNA]</scope>
    <source>
        <strain evidence="10 11">CBS 962.96</strain>
    </source>
</reference>
<dbReference type="GO" id="GO:0004843">
    <property type="term" value="F:cysteine-type deubiquitinase activity"/>
    <property type="evidence" value="ECO:0007669"/>
    <property type="project" value="UniProtKB-UniRule"/>
</dbReference>
<dbReference type="EMBL" id="ML179092">
    <property type="protein sequence ID" value="THV01234.1"/>
    <property type="molecule type" value="Genomic_DNA"/>
</dbReference>
<dbReference type="SUPFAM" id="SSF54001">
    <property type="entry name" value="Cysteine proteinases"/>
    <property type="match status" value="1"/>
</dbReference>
<evidence type="ECO:0000256" key="7">
    <source>
        <dbReference type="PROSITE-ProRule" id="PRU01393"/>
    </source>
</evidence>
<keyword evidence="3 7" id="KW-0645">Protease</keyword>
<dbReference type="GO" id="GO:0005737">
    <property type="term" value="C:cytoplasm"/>
    <property type="evidence" value="ECO:0007669"/>
    <property type="project" value="TreeGrafter"/>
</dbReference>
<protein>
    <recommendedName>
        <fullName evidence="8">Ubiquitin carboxyl-terminal hydrolase</fullName>
        <ecNumber evidence="8">3.4.19.12</ecNumber>
    </recommendedName>
</protein>
<evidence type="ECO:0000256" key="4">
    <source>
        <dbReference type="ARBA" id="ARBA00022786"/>
    </source>
</evidence>
<keyword evidence="6 7" id="KW-0788">Thiol protease</keyword>
<evidence type="ECO:0000256" key="2">
    <source>
        <dbReference type="ARBA" id="ARBA00009326"/>
    </source>
</evidence>
<dbReference type="GO" id="GO:0016579">
    <property type="term" value="P:protein deubiquitination"/>
    <property type="evidence" value="ECO:0007669"/>
    <property type="project" value="TreeGrafter"/>
</dbReference>
<evidence type="ECO:0000259" key="9">
    <source>
        <dbReference type="PROSITE" id="PS52048"/>
    </source>
</evidence>
<dbReference type="PRINTS" id="PR00707">
    <property type="entry name" value="UBCTHYDRLASE"/>
</dbReference>
<dbReference type="GO" id="GO:0006511">
    <property type="term" value="P:ubiquitin-dependent protein catabolic process"/>
    <property type="evidence" value="ECO:0007669"/>
    <property type="project" value="UniProtKB-UniRule"/>
</dbReference>
<sequence>MSETRRKYYIPLESNPEVFTELIHTLGLSPELEFTDVLSLDDPDLINMMPRPVLALILAFPAIGQHYRKSLEEQNRDMNIYTGSGEDEDVIWYKQTIGNACGLYAILHSISNGPARDFITPDSPFARVLATITPLAPEERALALEASAEVEEAHLHAGKSGVTTAPDPEDDVDHHYMAFVKSHRNGRIYHLDGMRRGPVDTGVTLAQGEDVFNEGGRKLVEELIALQDDVGFSLMALVKTGD</sequence>
<keyword evidence="5 7" id="KW-0378">Hydrolase</keyword>
<dbReference type="PROSITE" id="PS52048">
    <property type="entry name" value="UCH_DOMAIN"/>
    <property type="match status" value="1"/>
</dbReference>
<dbReference type="PANTHER" id="PTHR10589">
    <property type="entry name" value="UBIQUITIN CARBOXYL-TERMINAL HYDROLASE"/>
    <property type="match status" value="1"/>
</dbReference>
<feature type="active site" description="Nucleophile" evidence="7">
    <location>
        <position position="101"/>
    </location>
</feature>
<evidence type="ECO:0000313" key="10">
    <source>
        <dbReference type="EMBL" id="THV01234.1"/>
    </source>
</evidence>
<evidence type="ECO:0000256" key="5">
    <source>
        <dbReference type="ARBA" id="ARBA00022801"/>
    </source>
</evidence>
<feature type="site" description="Transition state stabilizer" evidence="7">
    <location>
        <position position="95"/>
    </location>
</feature>
<feature type="active site" description="Proton donor" evidence="7">
    <location>
        <position position="175"/>
    </location>
</feature>
<dbReference type="Gene3D" id="3.40.532.10">
    <property type="entry name" value="Peptidase C12, ubiquitin carboxyl-terminal hydrolase"/>
    <property type="match status" value="1"/>
</dbReference>
<feature type="domain" description="UCH catalytic" evidence="9">
    <location>
        <begin position="8"/>
        <end position="239"/>
    </location>
</feature>
<accession>A0A4S8MGH1</accession>
<evidence type="ECO:0000256" key="8">
    <source>
        <dbReference type="RuleBase" id="RU361215"/>
    </source>
</evidence>
<comment type="similarity">
    <text evidence="2 7 8">Belongs to the peptidase C12 family.</text>
</comment>
<dbReference type="PANTHER" id="PTHR10589:SF17">
    <property type="entry name" value="UBIQUITIN CARBOXYL-TERMINAL HYDROLASE"/>
    <property type="match status" value="1"/>
</dbReference>
<dbReference type="CDD" id="cd09616">
    <property type="entry name" value="Peptidase_C12_UCH_L1_L3"/>
    <property type="match status" value="1"/>
</dbReference>
<dbReference type="FunFam" id="3.40.532.10:FF:000006">
    <property type="entry name" value="Ubiquitin carboxyl-terminal hydrolase"/>
    <property type="match status" value="1"/>
</dbReference>
<dbReference type="InterPro" id="IPR057254">
    <property type="entry name" value="UCH_AS"/>
</dbReference>
<evidence type="ECO:0000256" key="6">
    <source>
        <dbReference type="ARBA" id="ARBA00022807"/>
    </source>
</evidence>
<keyword evidence="4 7" id="KW-0833">Ubl conjugation pathway</keyword>
<organism evidence="10 11">
    <name type="scientific">Dendrothele bispora (strain CBS 962.96)</name>
    <dbReference type="NCBI Taxonomy" id="1314807"/>
    <lineage>
        <taxon>Eukaryota</taxon>
        <taxon>Fungi</taxon>
        <taxon>Dikarya</taxon>
        <taxon>Basidiomycota</taxon>
        <taxon>Agaricomycotina</taxon>
        <taxon>Agaricomycetes</taxon>
        <taxon>Agaricomycetidae</taxon>
        <taxon>Agaricales</taxon>
        <taxon>Agaricales incertae sedis</taxon>
        <taxon>Dendrothele</taxon>
    </lineage>
</organism>
<keyword evidence="11" id="KW-1185">Reference proteome</keyword>
<dbReference type="EC" id="3.4.19.12" evidence="8"/>
<proteinExistence type="inferred from homology"/>
<dbReference type="Pfam" id="PF01088">
    <property type="entry name" value="Peptidase_C12"/>
    <property type="match status" value="1"/>
</dbReference>
<evidence type="ECO:0000256" key="1">
    <source>
        <dbReference type="ARBA" id="ARBA00000707"/>
    </source>
</evidence>
<dbReference type="InterPro" id="IPR038765">
    <property type="entry name" value="Papain-like_cys_pep_sf"/>
</dbReference>
<dbReference type="OrthoDB" id="427186at2759"/>
<name>A0A4S8MGH1_DENBC</name>
<dbReference type="InterPro" id="IPR036959">
    <property type="entry name" value="Peptidase_C12_UCH_sf"/>
</dbReference>
<dbReference type="PROSITE" id="PS00140">
    <property type="entry name" value="UCH_1"/>
    <property type="match status" value="1"/>
</dbReference>
<gene>
    <name evidence="10" type="ORF">K435DRAFT_836869</name>
</gene>
<evidence type="ECO:0000256" key="3">
    <source>
        <dbReference type="ARBA" id="ARBA00022670"/>
    </source>
</evidence>
<feature type="site" description="Important for enzyme activity" evidence="7">
    <location>
        <position position="192"/>
    </location>
</feature>
<evidence type="ECO:0000313" key="11">
    <source>
        <dbReference type="Proteomes" id="UP000297245"/>
    </source>
</evidence>
<dbReference type="AlphaFoldDB" id="A0A4S8MGH1"/>
<dbReference type="InterPro" id="IPR001578">
    <property type="entry name" value="Peptidase_C12_UCH"/>
</dbReference>
<dbReference type="Proteomes" id="UP000297245">
    <property type="component" value="Unassembled WGS sequence"/>
</dbReference>
<comment type="catalytic activity">
    <reaction evidence="1 7 8">
        <text>Thiol-dependent hydrolysis of ester, thioester, amide, peptide and isopeptide bonds formed by the C-terminal Gly of ubiquitin (a 76-residue protein attached to proteins as an intracellular targeting signal).</text>
        <dbReference type="EC" id="3.4.19.12"/>
    </reaction>
</comment>